<evidence type="ECO:0000256" key="2">
    <source>
        <dbReference type="ARBA" id="ARBA00022737"/>
    </source>
</evidence>
<keyword evidence="4" id="KW-0862">Zinc</keyword>
<dbReference type="FunFam" id="3.30.160.60:FF:000100">
    <property type="entry name" value="Zinc finger 45-like"/>
    <property type="match status" value="3"/>
</dbReference>
<gene>
    <name evidence="8" type="ORF">TBRA_LOCUS1462</name>
</gene>
<feature type="domain" description="C2H2-type" evidence="7">
    <location>
        <begin position="105"/>
        <end position="133"/>
    </location>
</feature>
<dbReference type="GO" id="GO:0008270">
    <property type="term" value="F:zinc ion binding"/>
    <property type="evidence" value="ECO:0007669"/>
    <property type="project" value="UniProtKB-KW"/>
</dbReference>
<dbReference type="Pfam" id="PF00096">
    <property type="entry name" value="zf-C2H2"/>
    <property type="match status" value="5"/>
</dbReference>
<evidence type="ECO:0000259" key="7">
    <source>
        <dbReference type="PROSITE" id="PS50157"/>
    </source>
</evidence>
<accession>A0A6H5HYK8</accession>
<name>A0A6H5HYK8_9HYME</name>
<dbReference type="PROSITE" id="PS00028">
    <property type="entry name" value="ZINC_FINGER_C2H2_1"/>
    <property type="match status" value="5"/>
</dbReference>
<keyword evidence="2" id="KW-0677">Repeat</keyword>
<evidence type="ECO:0000256" key="6">
    <source>
        <dbReference type="PROSITE-ProRule" id="PRU00042"/>
    </source>
</evidence>
<feature type="domain" description="C2H2-type" evidence="7">
    <location>
        <begin position="47"/>
        <end position="75"/>
    </location>
</feature>
<feature type="domain" description="C2H2-type" evidence="7">
    <location>
        <begin position="134"/>
        <end position="162"/>
    </location>
</feature>
<keyword evidence="9" id="KW-1185">Reference proteome</keyword>
<sequence>MKVLVLHQKTVHDGRKDYACDKCEKKFGRKDHLHIHQKTVHEGRKDYACDKCEKKFNQNSHLLVHQKTVHEGRKDYPCDKCEKKFGQEWLVIRHQKIVHEARKDFACDKCEKKFGEKSHLLIHLKTVHEGRKDYACDTCEKKFTQKSSLLVHRKTLHDGRKDYVCDKLKQEPNDEPPIENDARMIDEKPDLEHFQFLPFPQENSRHQRAYTHLIVATMIYRIYRITRNAEVASENRRPEMRSTCHRARRCVYLYQPEGIFMAKLRWRDVREIFHFYYGNDYENLRDVSEGQMRSRRSFDDESCIIVDIARCLESRVTQVTTIYSAASSTSPAEVKVTNEKGKMMPCCYSDDAWIHVFHHSTLECPFESILSVDGVAALIDRHIDSKTRIGIINVYYKYLSERLTAA</sequence>
<evidence type="ECO:0000256" key="1">
    <source>
        <dbReference type="ARBA" id="ARBA00022723"/>
    </source>
</evidence>
<dbReference type="InterPro" id="IPR013087">
    <property type="entry name" value="Znf_C2H2_type"/>
</dbReference>
<dbReference type="PROSITE" id="PS50157">
    <property type="entry name" value="ZINC_FINGER_C2H2_2"/>
    <property type="match status" value="5"/>
</dbReference>
<dbReference type="InterPro" id="IPR036236">
    <property type="entry name" value="Znf_C2H2_sf"/>
</dbReference>
<evidence type="ECO:0000256" key="5">
    <source>
        <dbReference type="ARBA" id="ARBA00023242"/>
    </source>
</evidence>
<dbReference type="SMART" id="SM00355">
    <property type="entry name" value="ZnF_C2H2"/>
    <property type="match status" value="5"/>
</dbReference>
<evidence type="ECO:0000313" key="9">
    <source>
        <dbReference type="Proteomes" id="UP000479190"/>
    </source>
</evidence>
<keyword evidence="3 6" id="KW-0863">Zinc-finger</keyword>
<evidence type="ECO:0000313" key="8">
    <source>
        <dbReference type="EMBL" id="CAB0029425.1"/>
    </source>
</evidence>
<dbReference type="Gene3D" id="3.30.160.60">
    <property type="entry name" value="Classic Zinc Finger"/>
    <property type="match status" value="5"/>
</dbReference>
<protein>
    <recommendedName>
        <fullName evidence="7">C2H2-type domain-containing protein</fullName>
    </recommendedName>
</protein>
<organism evidence="8 9">
    <name type="scientific">Trichogramma brassicae</name>
    <dbReference type="NCBI Taxonomy" id="86971"/>
    <lineage>
        <taxon>Eukaryota</taxon>
        <taxon>Metazoa</taxon>
        <taxon>Ecdysozoa</taxon>
        <taxon>Arthropoda</taxon>
        <taxon>Hexapoda</taxon>
        <taxon>Insecta</taxon>
        <taxon>Pterygota</taxon>
        <taxon>Neoptera</taxon>
        <taxon>Endopterygota</taxon>
        <taxon>Hymenoptera</taxon>
        <taxon>Apocrita</taxon>
        <taxon>Proctotrupomorpha</taxon>
        <taxon>Chalcidoidea</taxon>
        <taxon>Trichogrammatidae</taxon>
        <taxon>Trichogramma</taxon>
    </lineage>
</organism>
<keyword evidence="1" id="KW-0479">Metal-binding</keyword>
<evidence type="ECO:0000256" key="4">
    <source>
        <dbReference type="ARBA" id="ARBA00022833"/>
    </source>
</evidence>
<keyword evidence="5" id="KW-0539">Nucleus</keyword>
<dbReference type="OrthoDB" id="7685779at2759"/>
<dbReference type="Proteomes" id="UP000479190">
    <property type="component" value="Unassembled WGS sequence"/>
</dbReference>
<dbReference type="SUPFAM" id="SSF57667">
    <property type="entry name" value="beta-beta-alpha zinc fingers"/>
    <property type="match status" value="3"/>
</dbReference>
<reference evidence="8 9" key="1">
    <citation type="submission" date="2020-02" db="EMBL/GenBank/DDBJ databases">
        <authorList>
            <person name="Ferguson B K."/>
        </authorList>
    </citation>
    <scope>NUCLEOTIDE SEQUENCE [LARGE SCALE GENOMIC DNA]</scope>
</reference>
<dbReference type="EMBL" id="CADCXV010000313">
    <property type="protein sequence ID" value="CAB0029425.1"/>
    <property type="molecule type" value="Genomic_DNA"/>
</dbReference>
<dbReference type="PANTHER" id="PTHR24377">
    <property type="entry name" value="IP01015P-RELATED"/>
    <property type="match status" value="1"/>
</dbReference>
<feature type="domain" description="C2H2-type" evidence="7">
    <location>
        <begin position="18"/>
        <end position="46"/>
    </location>
</feature>
<dbReference type="InterPro" id="IPR050826">
    <property type="entry name" value="Krueppel_C2H2_ZnFinger"/>
</dbReference>
<feature type="domain" description="C2H2-type" evidence="7">
    <location>
        <begin position="76"/>
        <end position="104"/>
    </location>
</feature>
<evidence type="ECO:0000256" key="3">
    <source>
        <dbReference type="ARBA" id="ARBA00022771"/>
    </source>
</evidence>
<dbReference type="AlphaFoldDB" id="A0A6H5HYK8"/>
<proteinExistence type="predicted"/>